<protein>
    <submittedName>
        <fullName evidence="1">Protease</fullName>
    </submittedName>
</protein>
<dbReference type="KEGG" id="vg:80019775"/>
<dbReference type="InterPro" id="IPR029055">
    <property type="entry name" value="Ntn_hydrolases_N"/>
</dbReference>
<organism evidence="1 2">
    <name type="scientific">Microbacterium phage Pumpernickel</name>
    <dbReference type="NCBI Taxonomy" id="2885983"/>
    <lineage>
        <taxon>Viruses</taxon>
        <taxon>Duplodnaviria</taxon>
        <taxon>Heunggongvirae</taxon>
        <taxon>Uroviricota</taxon>
        <taxon>Caudoviricetes</taxon>
        <taxon>Pumpernickelvirus</taxon>
        <taxon>Pumpernickelvirus pumpernickel</taxon>
    </lineage>
</organism>
<dbReference type="EMBL" id="OK040790">
    <property type="protein sequence ID" value="UDL15913.1"/>
    <property type="molecule type" value="Genomic_DNA"/>
</dbReference>
<dbReference type="GeneID" id="80019775"/>
<keyword evidence="1" id="KW-0378">Hydrolase</keyword>
<gene>
    <name evidence="1" type="primary">135</name>
    <name evidence="1" type="ORF">SEA_PUMPERNICKEL_135</name>
</gene>
<proteinExistence type="predicted"/>
<evidence type="ECO:0000313" key="2">
    <source>
        <dbReference type="Proteomes" id="UP000827768"/>
    </source>
</evidence>
<dbReference type="GO" id="GO:0006508">
    <property type="term" value="P:proteolysis"/>
    <property type="evidence" value="ECO:0007669"/>
    <property type="project" value="UniProtKB-KW"/>
</dbReference>
<dbReference type="CDD" id="cd01901">
    <property type="entry name" value="Ntn_hydrolase"/>
    <property type="match status" value="1"/>
</dbReference>
<sequence>MTTIIAVENEKGVTFASDSRISGWGINDGWVSKVVKNGAITFGAAGYLRTIQVLQYAKLTEPPADATPEGVDRYVSLELVPAIVSAFKEVASEESLKRSVILLAVAGRVYEVSSDGAWTRTADGFYAVGSGSMYALGALAAGAKPAEAIKIASRYDWGTNADAKELKLNKQGQVRKSKK</sequence>
<dbReference type="Gene3D" id="3.60.20.10">
    <property type="entry name" value="Glutamine Phosphoribosylpyrophosphate, subunit 1, domain 1"/>
    <property type="match status" value="1"/>
</dbReference>
<dbReference type="Proteomes" id="UP000827768">
    <property type="component" value="Segment"/>
</dbReference>
<keyword evidence="1" id="KW-0645">Protease</keyword>
<accession>A0AAE8Y8D4</accession>
<keyword evidence="2" id="KW-1185">Reference proteome</keyword>
<reference evidence="1" key="1">
    <citation type="submission" date="2021-09" db="EMBL/GenBank/DDBJ databases">
        <authorList>
            <person name="Andersen S.H."/>
            <person name="Beall E.A."/>
            <person name="Cappelle B."/>
            <person name="Falteisek K.J."/>
            <person name="Fenske B.A."/>
            <person name="Gansluckner N.W."/>
            <person name="Gilbertson S.M."/>
            <person name="Krings K.J."/>
            <person name="Mobeck M."/>
            <person name="Odeku J.O."/>
            <person name="Poncelet M.E."/>
            <person name="Rohr J.R."/>
            <person name="Rolands L."/>
            <person name="Whipple C.D."/>
            <person name="Whipple E.M."/>
            <person name="Spring A.M."/>
            <person name="Klyczek K."/>
            <person name="Garlena R.A."/>
            <person name="Russell D.A."/>
            <person name="Pope W.H."/>
            <person name="Jacobs-Sera D."/>
            <person name="Hatfull G.F."/>
        </authorList>
    </citation>
    <scope>NUCLEOTIDE SEQUENCE</scope>
</reference>
<name>A0AAE8Y8D4_9CAUD</name>
<dbReference type="GO" id="GO:0008233">
    <property type="term" value="F:peptidase activity"/>
    <property type="evidence" value="ECO:0007669"/>
    <property type="project" value="UniProtKB-KW"/>
</dbReference>
<evidence type="ECO:0000313" key="1">
    <source>
        <dbReference type="EMBL" id="UDL15913.1"/>
    </source>
</evidence>
<dbReference type="RefSeq" id="YP_010755153.1">
    <property type="nucleotide sequence ID" value="NC_073468.1"/>
</dbReference>
<dbReference type="SUPFAM" id="SSF56235">
    <property type="entry name" value="N-terminal nucleophile aminohydrolases (Ntn hydrolases)"/>
    <property type="match status" value="1"/>
</dbReference>